<sequence length="63" mass="7615">MIKTIVYFDLNYFLEIDYLEVCKTFEAEDSLEQYVKIFIIDKDEIKNGKSLLREMQFSRPVKI</sequence>
<evidence type="ECO:0000313" key="1">
    <source>
        <dbReference type="EMBL" id="AOW20536.1"/>
    </source>
</evidence>
<name>A0A1D8P7I4_9FLAO</name>
<dbReference type="KEGG" id="lul:LPB138_07530"/>
<gene>
    <name evidence="1" type="ORF">LPB138_07530</name>
</gene>
<protein>
    <submittedName>
        <fullName evidence="1">Uncharacterized protein</fullName>
    </submittedName>
</protein>
<dbReference type="Proteomes" id="UP000176050">
    <property type="component" value="Chromosome"/>
</dbReference>
<dbReference type="RefSeq" id="WP_070236679.1">
    <property type="nucleotide sequence ID" value="NZ_CP017478.1"/>
</dbReference>
<evidence type="ECO:0000313" key="2">
    <source>
        <dbReference type="Proteomes" id="UP000176050"/>
    </source>
</evidence>
<dbReference type="EMBL" id="CP017478">
    <property type="protein sequence ID" value="AOW20536.1"/>
    <property type="molecule type" value="Genomic_DNA"/>
</dbReference>
<organism evidence="1 2">
    <name type="scientific">Urechidicola croceus</name>
    <dbReference type="NCBI Taxonomy" id="1850246"/>
    <lineage>
        <taxon>Bacteria</taxon>
        <taxon>Pseudomonadati</taxon>
        <taxon>Bacteroidota</taxon>
        <taxon>Flavobacteriia</taxon>
        <taxon>Flavobacteriales</taxon>
        <taxon>Flavobacteriaceae</taxon>
        <taxon>Urechidicola</taxon>
    </lineage>
</organism>
<reference evidence="1 2" key="1">
    <citation type="submission" date="2016-10" db="EMBL/GenBank/DDBJ databases">
        <title>Lutibacter sp. LPB0138, isolated from marine gastropod.</title>
        <authorList>
            <person name="Kim E."/>
            <person name="Yi H."/>
        </authorList>
    </citation>
    <scope>NUCLEOTIDE SEQUENCE [LARGE SCALE GENOMIC DNA]</scope>
    <source>
        <strain evidence="1 2">LPB0138</strain>
    </source>
</reference>
<proteinExistence type="predicted"/>
<keyword evidence="2" id="KW-1185">Reference proteome</keyword>
<accession>A0A1D8P7I4</accession>
<dbReference type="OrthoDB" id="1444646at2"/>
<dbReference type="AlphaFoldDB" id="A0A1D8P7I4"/>
<dbReference type="STRING" id="1850246.LPB138_07530"/>